<dbReference type="Pfam" id="PF17036">
    <property type="entry name" value="CBP_BcsS"/>
    <property type="match status" value="1"/>
</dbReference>
<name>A0A5B2VJ00_9HYPH</name>
<sequence>MGPAQADEAHSVFFAGLDAGHSLHAHIGFKQALTDSLDRSGFVAMGILGAGGRKRDGDHPLQLGLLGGYQWAMPRIHAALFLGPEGERDGGLRLGVRAQGEIWARPSDETLLTATLIAGSARPQAWGRVSAGYKAWDETFVGPELSLKRERDWTEWRAGVHVTGPTFAGVTWRVSAGRSFAEGGREGFYGGLSGHIRFGGP</sequence>
<accession>A0A5B2VJ00</accession>
<dbReference type="OrthoDB" id="7991172at2"/>
<reference evidence="1 2" key="2">
    <citation type="submission" date="2019-09" db="EMBL/GenBank/DDBJ databases">
        <authorList>
            <person name="Jin C."/>
        </authorList>
    </citation>
    <scope>NUCLEOTIDE SEQUENCE [LARGE SCALE GENOMIC DNA]</scope>
    <source>
        <strain evidence="1 2">BN140002</strain>
    </source>
</reference>
<dbReference type="EMBL" id="VUOA01000014">
    <property type="protein sequence ID" value="KAA2238177.1"/>
    <property type="molecule type" value="Genomic_DNA"/>
</dbReference>
<dbReference type="Proteomes" id="UP000323142">
    <property type="component" value="Unassembled WGS sequence"/>
</dbReference>
<comment type="caution">
    <text evidence="1">The sequence shown here is derived from an EMBL/GenBank/DDBJ whole genome shotgun (WGS) entry which is preliminary data.</text>
</comment>
<keyword evidence="2" id="KW-1185">Reference proteome</keyword>
<dbReference type="InterPro" id="IPR031485">
    <property type="entry name" value="CBP_BcsS"/>
</dbReference>
<dbReference type="RefSeq" id="WP_149816125.1">
    <property type="nucleotide sequence ID" value="NZ_VUOA01000014.1"/>
</dbReference>
<proteinExistence type="predicted"/>
<evidence type="ECO:0000313" key="2">
    <source>
        <dbReference type="Proteomes" id="UP000323142"/>
    </source>
</evidence>
<gene>
    <name evidence="1" type="primary">bcsS</name>
    <name evidence="1" type="ORF">F0L46_05880</name>
</gene>
<organism evidence="1 2">
    <name type="scientific">Salinarimonas soli</name>
    <dbReference type="NCBI Taxonomy" id="1638099"/>
    <lineage>
        <taxon>Bacteria</taxon>
        <taxon>Pseudomonadati</taxon>
        <taxon>Pseudomonadota</taxon>
        <taxon>Alphaproteobacteria</taxon>
        <taxon>Hyphomicrobiales</taxon>
        <taxon>Salinarimonadaceae</taxon>
        <taxon>Salinarimonas</taxon>
    </lineage>
</organism>
<protein>
    <submittedName>
        <fullName evidence="1">Cellulose biosynthesis protein BcsS</fullName>
    </submittedName>
</protein>
<evidence type="ECO:0000313" key="1">
    <source>
        <dbReference type="EMBL" id="KAA2238177.1"/>
    </source>
</evidence>
<reference evidence="1 2" key="1">
    <citation type="submission" date="2019-09" db="EMBL/GenBank/DDBJ databases">
        <title>Salinarimonas rosea gen. nov., sp. nov., a new member of the a-2 subgroup of the Proteobacteria.</title>
        <authorList>
            <person name="Liu J."/>
        </authorList>
    </citation>
    <scope>NUCLEOTIDE SEQUENCE [LARGE SCALE GENOMIC DNA]</scope>
    <source>
        <strain evidence="1 2">BN140002</strain>
    </source>
</reference>
<dbReference type="AlphaFoldDB" id="A0A5B2VJ00"/>